<organism evidence="3">
    <name type="scientific">Fagus sylvatica</name>
    <name type="common">Beechnut</name>
    <dbReference type="NCBI Taxonomy" id="28930"/>
    <lineage>
        <taxon>Eukaryota</taxon>
        <taxon>Viridiplantae</taxon>
        <taxon>Streptophyta</taxon>
        <taxon>Embryophyta</taxon>
        <taxon>Tracheophyta</taxon>
        <taxon>Spermatophyta</taxon>
        <taxon>Magnoliopsida</taxon>
        <taxon>eudicotyledons</taxon>
        <taxon>Gunneridae</taxon>
        <taxon>Pentapetalae</taxon>
        <taxon>rosids</taxon>
        <taxon>fabids</taxon>
        <taxon>Fagales</taxon>
        <taxon>Fagaceae</taxon>
        <taxon>Fagus</taxon>
    </lineage>
</organism>
<dbReference type="AlphaFoldDB" id="A0A2N9F4Z0"/>
<gene>
    <name evidence="3" type="ORF">FSB_LOCUS10070</name>
</gene>
<feature type="domain" description="Reverse transcriptase" evidence="2">
    <location>
        <begin position="712"/>
        <end position="930"/>
    </location>
</feature>
<proteinExistence type="predicted"/>
<dbReference type="InterPro" id="IPR043502">
    <property type="entry name" value="DNA/RNA_pol_sf"/>
</dbReference>
<protein>
    <recommendedName>
        <fullName evidence="2">Reverse transcriptase domain-containing protein</fullName>
    </recommendedName>
</protein>
<evidence type="ECO:0000259" key="2">
    <source>
        <dbReference type="Pfam" id="PF00078"/>
    </source>
</evidence>
<evidence type="ECO:0000256" key="1">
    <source>
        <dbReference type="SAM" id="MobiDB-lite"/>
    </source>
</evidence>
<dbReference type="Pfam" id="PF00078">
    <property type="entry name" value="RVT_1"/>
    <property type="match status" value="1"/>
</dbReference>
<feature type="region of interest" description="Disordered" evidence="1">
    <location>
        <begin position="221"/>
        <end position="244"/>
    </location>
</feature>
<dbReference type="PANTHER" id="PTHR33116">
    <property type="entry name" value="REVERSE TRANSCRIPTASE ZINC-BINDING DOMAIN-CONTAINING PROTEIN-RELATED-RELATED"/>
    <property type="match status" value="1"/>
</dbReference>
<name>A0A2N9F4Z0_FAGSY</name>
<evidence type="ECO:0000313" key="3">
    <source>
        <dbReference type="EMBL" id="SPC82188.1"/>
    </source>
</evidence>
<dbReference type="CDD" id="cd01650">
    <property type="entry name" value="RT_nLTR_like"/>
    <property type="match status" value="1"/>
</dbReference>
<dbReference type="EMBL" id="OIVN01000561">
    <property type="protein sequence ID" value="SPC82188.1"/>
    <property type="molecule type" value="Genomic_DNA"/>
</dbReference>
<dbReference type="InterPro" id="IPR000477">
    <property type="entry name" value="RT_dom"/>
</dbReference>
<dbReference type="InterPro" id="IPR036691">
    <property type="entry name" value="Endo/exonu/phosph_ase_sf"/>
</dbReference>
<dbReference type="SUPFAM" id="SSF56219">
    <property type="entry name" value="DNase I-like"/>
    <property type="match status" value="1"/>
</dbReference>
<sequence>MRLSDEEKQHIQVRKEKVLKSHQEAKFSVLFKLLTTRTFNGNAFKSSVRAMWASHGVLLVTTLDDNLFLAAFPSDAAVMRIFSTSPWTFDKKLILMARFVGDLQPTAVKFTHAAFWIRIVNLPIKSMTREMGEDIGQEIGRLIEVDVLVDNGVAWGRYLRIRVEIEIAKPLMRGCIIQVEKAAPAEETPEIWFLTEINMDRGSGHYLGVILRVEDGQWMEKWGTEPGDGHGGGSEQSGGSKQGTASFHEVISSVNNGNHIPQNTEAGLIEVEVMEEENGIIHVPLSMDCQRFTSLGGRAGADKDTKMSKTEVHLKASPNLAVNLPTPATWKLMQKNRENVGDALESEPQSGARDVDVPSQDPLDPCLGKESVLGSAGPGGPILAFTNSGKKTTWKKKARSNHIMSDEVSSSELSVGSMFSRGKRALQVEAKHILHDQTEPVLKKSKTNGGVASHESESMKAWGRLDRNLAQMAAFREALIDCFLQDLGYHGAAFTWSNRRLSGELVWVLLDRCVANADWVSLFPNSRVNHVVVATSDHMGLLVALDPVQVPNICRRKHWFHFEHMWIREAGCEDAIREGWSVQVSGSPMYSVTQKIKNCRRKRRYFGGKGLEFHGCKRETVTPNFIMHVHLKEKEEIRSMGSGMRTMFCKLISWRQVDSVVTPDMNVSLLHQFSGEKIRRALFQMSPSKAPGPDGRMLGSINFTNIVLIPKVKNPEAMTQFRPISLCNVLYKIVSKVLANRMKSILLRVISDSQSAFVPGRLITDNVIMAFKVLHYLKNLGVGNNFQMAAKLDMSKAYDQVEWSYLKAILLKLGFHRRWVDLIMMCVSSTTYSVLGLSALLHKKERENAIRGIAICRGGPRISHLFFADDSVIFCRASIHDCGALHNVLAIYERASGQKINNAKTALFFSKNTSPSTCTSILTMFGTSATSQFEKYLGLPPIIGRSKKRAFNDIKDRIWKRLQGWKEKLLSIVGREILIKAVIQAIPSNAMSCFQFPASLCDEICSMANRFWWGQRGCYRKIQWLNKAKLFKPKMEGGMGFRDLQLFNKALLAKQGWRLIQQPHALVSRFLKAKYFPNTSFLEARLSGNASYIWRSICESQQVLRSGLCWRVGIGTSISVWNDAWLPCPSTFKVITPVRVLSMGAIVDSLIDTNLMRWNVNLLKEVFLPRDVEVI</sequence>
<dbReference type="SUPFAM" id="SSF56672">
    <property type="entry name" value="DNA/RNA polymerases"/>
    <property type="match status" value="1"/>
</dbReference>
<dbReference type="PANTHER" id="PTHR33116:SF86">
    <property type="entry name" value="REVERSE TRANSCRIPTASE DOMAIN-CONTAINING PROTEIN"/>
    <property type="match status" value="1"/>
</dbReference>
<reference evidence="3" key="1">
    <citation type="submission" date="2018-02" db="EMBL/GenBank/DDBJ databases">
        <authorList>
            <person name="Cohen D.B."/>
            <person name="Kent A.D."/>
        </authorList>
    </citation>
    <scope>NUCLEOTIDE SEQUENCE</scope>
</reference>
<accession>A0A2N9F4Z0</accession>